<feature type="region of interest" description="Disordered" evidence="1">
    <location>
        <begin position="54"/>
        <end position="75"/>
    </location>
</feature>
<name>A0A8H3VHC3_VENIN</name>
<evidence type="ECO:0000256" key="2">
    <source>
        <dbReference type="SAM" id="Phobius"/>
    </source>
</evidence>
<reference evidence="3 4" key="1">
    <citation type="submission" date="2019-07" db="EMBL/GenBank/DDBJ databases">
        <title>Venturia inaequalis Genome Resource.</title>
        <authorList>
            <person name="Lichtner F.J."/>
        </authorList>
    </citation>
    <scope>NUCLEOTIDE SEQUENCE [LARGE SCALE GENOMIC DNA]</scope>
    <source>
        <strain evidence="3 4">DMI_063113</strain>
    </source>
</reference>
<keyword evidence="2" id="KW-0472">Membrane</keyword>
<dbReference type="EMBL" id="WNWR01000212">
    <property type="protein sequence ID" value="KAE9988456.1"/>
    <property type="molecule type" value="Genomic_DNA"/>
</dbReference>
<evidence type="ECO:0000256" key="1">
    <source>
        <dbReference type="SAM" id="MobiDB-lite"/>
    </source>
</evidence>
<evidence type="ECO:0000313" key="3">
    <source>
        <dbReference type="EMBL" id="KAE9988456.1"/>
    </source>
</evidence>
<sequence length="121" mass="13418">MAWEFLKPILTPNALATVQANPILIAYLIIWILVILSVVGIAVTINIQTSKAYAKPKKAGEQRTGPSPGIGEKFGARSRVPWGRWIMALNWHLEKGGVILSWYLCKTSQVLHETQFHGLPS</sequence>
<accession>A0A8H3VHC3</accession>
<keyword evidence="4" id="KW-1185">Reference proteome</keyword>
<keyword evidence="2" id="KW-1133">Transmembrane helix</keyword>
<evidence type="ECO:0000313" key="4">
    <source>
        <dbReference type="Proteomes" id="UP000490939"/>
    </source>
</evidence>
<keyword evidence="2" id="KW-0812">Transmembrane</keyword>
<dbReference type="AlphaFoldDB" id="A0A8H3VHC3"/>
<feature type="transmembrane region" description="Helical" evidence="2">
    <location>
        <begin position="24"/>
        <end position="47"/>
    </location>
</feature>
<protein>
    <submittedName>
        <fullName evidence="3">Uncharacterized protein</fullName>
    </submittedName>
</protein>
<dbReference type="Proteomes" id="UP000490939">
    <property type="component" value="Unassembled WGS sequence"/>
</dbReference>
<comment type="caution">
    <text evidence="3">The sequence shown here is derived from an EMBL/GenBank/DDBJ whole genome shotgun (WGS) entry which is preliminary data.</text>
</comment>
<proteinExistence type="predicted"/>
<organism evidence="3 4">
    <name type="scientific">Venturia inaequalis</name>
    <name type="common">Apple scab fungus</name>
    <dbReference type="NCBI Taxonomy" id="5025"/>
    <lineage>
        <taxon>Eukaryota</taxon>
        <taxon>Fungi</taxon>
        <taxon>Dikarya</taxon>
        <taxon>Ascomycota</taxon>
        <taxon>Pezizomycotina</taxon>
        <taxon>Dothideomycetes</taxon>
        <taxon>Pleosporomycetidae</taxon>
        <taxon>Venturiales</taxon>
        <taxon>Venturiaceae</taxon>
        <taxon>Venturia</taxon>
    </lineage>
</organism>
<gene>
    <name evidence="3" type="ORF">EG327_003356</name>
</gene>